<dbReference type="Proteomes" id="UP000652761">
    <property type="component" value="Unassembled WGS sequence"/>
</dbReference>
<evidence type="ECO:0000256" key="1">
    <source>
        <dbReference type="SAM" id="MobiDB-lite"/>
    </source>
</evidence>
<feature type="compositionally biased region" description="Low complexity" evidence="1">
    <location>
        <begin position="571"/>
        <end position="580"/>
    </location>
</feature>
<evidence type="ECO:0000313" key="2">
    <source>
        <dbReference type="EMBL" id="MQM14522.1"/>
    </source>
</evidence>
<evidence type="ECO:0000313" key="3">
    <source>
        <dbReference type="Proteomes" id="UP000652761"/>
    </source>
</evidence>
<accession>A0A843WVF6</accession>
<feature type="region of interest" description="Disordered" evidence="1">
    <location>
        <begin position="161"/>
        <end position="215"/>
    </location>
</feature>
<dbReference type="PANTHER" id="PTHR31286">
    <property type="entry name" value="GLYCINE-RICH CELL WALL STRUCTURAL PROTEIN 1.8-LIKE"/>
    <property type="match status" value="1"/>
</dbReference>
<dbReference type="EMBL" id="NMUH01006126">
    <property type="protein sequence ID" value="MQM14522.1"/>
    <property type="molecule type" value="Genomic_DNA"/>
</dbReference>
<gene>
    <name evidence="2" type="ORF">Taro_047453</name>
</gene>
<reference evidence="2" key="1">
    <citation type="submission" date="2017-07" db="EMBL/GenBank/DDBJ databases">
        <title>Taro Niue Genome Assembly and Annotation.</title>
        <authorList>
            <person name="Atibalentja N."/>
            <person name="Keating K."/>
            <person name="Fields C.J."/>
        </authorList>
    </citation>
    <scope>NUCLEOTIDE SEQUENCE</scope>
    <source>
        <strain evidence="2">Niue_2</strain>
        <tissue evidence="2">Leaf</tissue>
    </source>
</reference>
<dbReference type="OrthoDB" id="1001863at2759"/>
<proteinExistence type="predicted"/>
<name>A0A843WVF6_COLES</name>
<dbReference type="InterPro" id="IPR040256">
    <property type="entry name" value="At4g02000-like"/>
</dbReference>
<comment type="caution">
    <text evidence="2">The sequence shown here is derived from an EMBL/GenBank/DDBJ whole genome shotgun (WGS) entry which is preliminary data.</text>
</comment>
<feature type="region of interest" description="Disordered" evidence="1">
    <location>
        <begin position="339"/>
        <end position="383"/>
    </location>
</feature>
<keyword evidence="3" id="KW-1185">Reference proteome</keyword>
<protein>
    <recommendedName>
        <fullName evidence="4">DUF4283 domain-containing protein</fullName>
    </recommendedName>
</protein>
<sequence>MGSADDPPRTLAPLEVEKAFEKNRVEPFARQWKDVVKGPSEPPEEGEYFLERDKTAGKLVDQEVIFSEEVIKANRDLWSNAVVAVQRWTPRLNPAELKVEALAVWIRLPNLPLEFWDRKCIFAIASAAGRPIKVDNLTLKGEKRFFARGWRRQLATEVNTSKLRQQGSVGGKSAEDPPQEEEWKEVARKRKDLGKQGKQTGDVHSACSDLSRPPGFETRLLPDMAEVTSGLNLKDAVSPGEKNRREKVGSARVSYANTVGLQYVKDEVTGSEGRLVGVQESANTQKSSKEGAGVALRRALAPKRDDWWNVARGKGNKVDGVEEGEVGDRSFMFFSARPRSASPFNFQPPRRGGSRSNRKLKEDRSGSPACRASSKRWRRGRSFERRDRNRRLKEARGRLSIGGRSGSEAGKAPMEIRELAEEINSMLNRWPLYTVILVDRQTNSAADWLAKQARIAKFNINWTFALPEELSNIWRLDASRTSEILLFSLGRPLLFIVDGGSTLAGSLAPSLVGSARNRARGRRGVRLPPPSLPCSAVTVVGAGGVRLPLSVAASTANDRDRASRQQPLDPSPSFAFSPSSCGGRASRENPAYDVLAVSFPFLLDLRVGLGSFSLSLSVCGVEVPHWLYTPSKIFRKALLFFFSHASSFI</sequence>
<dbReference type="AlphaFoldDB" id="A0A843WVF6"/>
<dbReference type="PANTHER" id="PTHR31286:SF99">
    <property type="entry name" value="DUF4283 DOMAIN-CONTAINING PROTEIN"/>
    <property type="match status" value="1"/>
</dbReference>
<organism evidence="2 3">
    <name type="scientific">Colocasia esculenta</name>
    <name type="common">Wild taro</name>
    <name type="synonym">Arum esculentum</name>
    <dbReference type="NCBI Taxonomy" id="4460"/>
    <lineage>
        <taxon>Eukaryota</taxon>
        <taxon>Viridiplantae</taxon>
        <taxon>Streptophyta</taxon>
        <taxon>Embryophyta</taxon>
        <taxon>Tracheophyta</taxon>
        <taxon>Spermatophyta</taxon>
        <taxon>Magnoliopsida</taxon>
        <taxon>Liliopsida</taxon>
        <taxon>Araceae</taxon>
        <taxon>Aroideae</taxon>
        <taxon>Colocasieae</taxon>
        <taxon>Colocasia</taxon>
    </lineage>
</organism>
<evidence type="ECO:0008006" key="4">
    <source>
        <dbReference type="Google" id="ProtNLM"/>
    </source>
</evidence>
<feature type="region of interest" description="Disordered" evidence="1">
    <location>
        <begin position="556"/>
        <end position="582"/>
    </location>
</feature>